<keyword evidence="1" id="KW-0285">Flavoprotein</keyword>
<evidence type="ECO:0000313" key="7">
    <source>
        <dbReference type="Proteomes" id="UP001428817"/>
    </source>
</evidence>
<comment type="caution">
    <text evidence="6">The sequence shown here is derived from an EMBL/GenBank/DDBJ whole genome shotgun (WGS) entry which is preliminary data.</text>
</comment>
<evidence type="ECO:0000256" key="2">
    <source>
        <dbReference type="ARBA" id="ARBA00022643"/>
    </source>
</evidence>
<reference evidence="7" key="1">
    <citation type="journal article" date="2019" name="Int. J. Syst. Evol. Microbiol.">
        <title>The Global Catalogue of Microorganisms (GCM) 10K type strain sequencing project: providing services to taxonomists for standard genome sequencing and annotation.</title>
        <authorList>
            <consortium name="The Broad Institute Genomics Platform"/>
            <consortium name="The Broad Institute Genome Sequencing Center for Infectious Disease"/>
            <person name="Wu L."/>
            <person name="Ma J."/>
        </authorList>
    </citation>
    <scope>NUCLEOTIDE SEQUENCE [LARGE SCALE GENOMIC DNA]</scope>
    <source>
        <strain evidence="7">JCM 18303</strain>
    </source>
</reference>
<accession>A0ABP9RDD3</accession>
<dbReference type="Pfam" id="PF00296">
    <property type="entry name" value="Bac_luciferase"/>
    <property type="match status" value="1"/>
</dbReference>
<dbReference type="InterPro" id="IPR019921">
    <property type="entry name" value="Lucif-like_OxRdtase_Rv2161c"/>
</dbReference>
<dbReference type="InterPro" id="IPR011251">
    <property type="entry name" value="Luciferase-like_dom"/>
</dbReference>
<organism evidence="6 7">
    <name type="scientific">Pseudonocardia eucalypti</name>
    <dbReference type="NCBI Taxonomy" id="648755"/>
    <lineage>
        <taxon>Bacteria</taxon>
        <taxon>Bacillati</taxon>
        <taxon>Actinomycetota</taxon>
        <taxon>Actinomycetes</taxon>
        <taxon>Pseudonocardiales</taxon>
        <taxon>Pseudonocardiaceae</taxon>
        <taxon>Pseudonocardia</taxon>
    </lineage>
</organism>
<evidence type="ECO:0000256" key="3">
    <source>
        <dbReference type="ARBA" id="ARBA00023002"/>
    </source>
</evidence>
<keyword evidence="3" id="KW-0560">Oxidoreductase</keyword>
<dbReference type="EMBL" id="BAABJP010000067">
    <property type="protein sequence ID" value="GAA5175623.1"/>
    <property type="molecule type" value="Genomic_DNA"/>
</dbReference>
<dbReference type="InterPro" id="IPR050172">
    <property type="entry name" value="SsuD_RutA_monooxygenase"/>
</dbReference>
<sequence>MAEIEVVLPNESPAMPPKTLVELAGLAERLGYRTAWLPDHLLPPGEYGDTYGGVYEPLVTLSYLAAATNDLRLGTSVLVLPMRNPFVVAKQVATLARLSGDRVNLGVGIGWDRVEFDNVGADFATRGARTDEAIALLRRLFAGDGSFAGRFHGFEAGVFQPVPHRPVPITVGGVTDRALVRVAALADEWQGVGLSASAFRDRLAHLRGLTDRPIRVGSRITWTGDQAGPETAVRQAHGLAEAGADSVAVWFGDHGGAAERMTRFADAWRRSG</sequence>
<dbReference type="SUPFAM" id="SSF51679">
    <property type="entry name" value="Bacterial luciferase-like"/>
    <property type="match status" value="1"/>
</dbReference>
<dbReference type="RefSeq" id="WP_185060712.1">
    <property type="nucleotide sequence ID" value="NZ_BAABJP010000067.1"/>
</dbReference>
<dbReference type="Proteomes" id="UP001428817">
    <property type="component" value="Unassembled WGS sequence"/>
</dbReference>
<dbReference type="PANTHER" id="PTHR42847">
    <property type="entry name" value="ALKANESULFONATE MONOOXYGENASE"/>
    <property type="match status" value="1"/>
</dbReference>
<evidence type="ECO:0000313" key="6">
    <source>
        <dbReference type="EMBL" id="GAA5175623.1"/>
    </source>
</evidence>
<dbReference type="InterPro" id="IPR036661">
    <property type="entry name" value="Luciferase-like_sf"/>
</dbReference>
<protein>
    <submittedName>
        <fullName evidence="6">LLM class F420-dependent oxidoreductase</fullName>
    </submittedName>
</protein>
<dbReference type="PANTHER" id="PTHR42847:SF4">
    <property type="entry name" value="ALKANESULFONATE MONOOXYGENASE-RELATED"/>
    <property type="match status" value="1"/>
</dbReference>
<proteinExistence type="predicted"/>
<gene>
    <name evidence="6" type="ORF">GCM10023321_82040</name>
</gene>
<name>A0ABP9RDD3_9PSEU</name>
<evidence type="ECO:0000256" key="1">
    <source>
        <dbReference type="ARBA" id="ARBA00022630"/>
    </source>
</evidence>
<keyword evidence="2" id="KW-0288">FMN</keyword>
<evidence type="ECO:0000256" key="4">
    <source>
        <dbReference type="ARBA" id="ARBA00023033"/>
    </source>
</evidence>
<keyword evidence="4" id="KW-0503">Monooxygenase</keyword>
<feature type="domain" description="Luciferase-like" evidence="5">
    <location>
        <begin position="13"/>
        <end position="208"/>
    </location>
</feature>
<evidence type="ECO:0000259" key="5">
    <source>
        <dbReference type="Pfam" id="PF00296"/>
    </source>
</evidence>
<dbReference type="NCBIfam" id="TIGR03619">
    <property type="entry name" value="F420_Rv2161c"/>
    <property type="match status" value="1"/>
</dbReference>
<keyword evidence="7" id="KW-1185">Reference proteome</keyword>
<dbReference type="Gene3D" id="3.20.20.30">
    <property type="entry name" value="Luciferase-like domain"/>
    <property type="match status" value="1"/>
</dbReference>